<keyword evidence="1" id="KW-0472">Membrane</keyword>
<dbReference type="STRING" id="1199245.A359_08070"/>
<dbReference type="HOGENOM" id="CLU_3157667_0_0_6"/>
<dbReference type="EMBL" id="CP003546">
    <property type="protein sequence ID" value="AFP85173.1"/>
    <property type="molecule type" value="Genomic_DNA"/>
</dbReference>
<dbReference type="KEGG" id="sect:A359_08070"/>
<proteinExistence type="predicted"/>
<dbReference type="AlphaFoldDB" id="J3YSF0"/>
<name>J3YSF0_9ENTR</name>
<sequence length="48" mass="5330" precursor="true">MSSKLLLPCLRFRLGRKLLLSSGLTRMLMALVIVTLLSGAVQWSTQLL</sequence>
<evidence type="ECO:0000313" key="2">
    <source>
        <dbReference type="EMBL" id="AFP85173.1"/>
    </source>
</evidence>
<feature type="transmembrane region" description="Helical" evidence="1">
    <location>
        <begin position="20"/>
        <end position="43"/>
    </location>
</feature>
<organism evidence="2 3">
    <name type="scientific">secondary endosymbiont of Ctenarytaina eucalypti</name>
    <dbReference type="NCBI Taxonomy" id="1199245"/>
    <lineage>
        <taxon>Bacteria</taxon>
        <taxon>Pseudomonadati</taxon>
        <taxon>Pseudomonadota</taxon>
        <taxon>Gammaproteobacteria</taxon>
        <taxon>Enterobacterales</taxon>
        <taxon>Enterobacteriaceae</taxon>
        <taxon>aphid secondary symbionts</taxon>
    </lineage>
</organism>
<reference evidence="2 3" key="1">
    <citation type="journal article" date="2012" name="Mol. Biol. Evol.">
        <title>Genome reduction and co-evolution between the primary and secondary bacterial symbionts of psyllids.</title>
        <authorList>
            <person name="Sloan D.B."/>
            <person name="Moran N.A."/>
        </authorList>
    </citation>
    <scope>NUCLEOTIDE SEQUENCE [LARGE SCALE GENOMIC DNA]</scope>
    <source>
        <strain evidence="2">Ceuc_S</strain>
    </source>
</reference>
<keyword evidence="1" id="KW-0812">Transmembrane</keyword>
<accession>J3YSF0</accession>
<keyword evidence="1" id="KW-1133">Transmembrane helix</keyword>
<gene>
    <name evidence="2" type="ORF">A359_08070</name>
</gene>
<dbReference type="Proteomes" id="UP000003936">
    <property type="component" value="Chromosome"/>
</dbReference>
<protein>
    <submittedName>
        <fullName evidence="2">Uncharacterized protein</fullName>
    </submittedName>
</protein>
<evidence type="ECO:0000256" key="1">
    <source>
        <dbReference type="SAM" id="Phobius"/>
    </source>
</evidence>
<evidence type="ECO:0000313" key="3">
    <source>
        <dbReference type="Proteomes" id="UP000003936"/>
    </source>
</evidence>
<keyword evidence="3" id="KW-1185">Reference proteome</keyword>